<gene>
    <name evidence="5" type="ORF">GGQ74_002720</name>
</gene>
<dbReference type="InterPro" id="IPR000873">
    <property type="entry name" value="AMP-dep_synth/lig_dom"/>
</dbReference>
<feature type="domain" description="AMP-binding enzyme C-terminal" evidence="4">
    <location>
        <begin position="456"/>
        <end position="531"/>
    </location>
</feature>
<sequence>MDQDFVRHITLGQILDETVSKYPDREALIYVDRDFRLTWREFGELVDRLARGLMALGIKRGEKVAVWATNVPYWVTLQFATAKIGAILLTVNTSYKVSELEYLLKQSGAETIFVMDGFYDTDYVLTMHDLVPELREQERGHLKSERFPALKRVAYLGPQKHRGMYSVPEILGLAATVSDEEYAARQASLEPDDVVNMQYTSGTTGFPKGVMLTHKSIGNNGFWIGENQGFTENDRLCLPVPLFHCFGCVLGVLAAVTHGTTLVILEKFDPVMVMRSVEQERCTALYGVPTMFIAVLQHDLFPRFDFSSLRTGIMAGSPCPVHVMKQVMEKMFMKDITICYGLTEASPVMTQTRMHDDIRRRTETVGKAMPGVEVRIVDPETGEECPHGVQGEVCCRGYLVMKGYHEMPEATARAIDIDGWLHSGDLGVMDDEGYVSITGRLKDMIIRGGENIYPREIEEFLYTMDGVRDVQVAGVPSRKYGEEVAAFILLQDDVTMQPEDVQDFCRGKIAWHKVPRYIVFLDKYPMTASGKIQKYKLREIAAEMWPDA</sequence>
<dbReference type="Pfam" id="PF13193">
    <property type="entry name" value="AMP-binding_C"/>
    <property type="match status" value="1"/>
</dbReference>
<accession>A0A846QJI0</accession>
<dbReference type="AlphaFoldDB" id="A0A846QJI0"/>
<dbReference type="Proteomes" id="UP000580856">
    <property type="component" value="Unassembled WGS sequence"/>
</dbReference>
<keyword evidence="2 5" id="KW-0436">Ligase</keyword>
<dbReference type="GO" id="GO:0006631">
    <property type="term" value="P:fatty acid metabolic process"/>
    <property type="evidence" value="ECO:0007669"/>
    <property type="project" value="TreeGrafter"/>
</dbReference>
<dbReference type="GO" id="GO:0031956">
    <property type="term" value="F:medium-chain fatty acid-CoA ligase activity"/>
    <property type="evidence" value="ECO:0007669"/>
    <property type="project" value="TreeGrafter"/>
</dbReference>
<dbReference type="InterPro" id="IPR042099">
    <property type="entry name" value="ANL_N_sf"/>
</dbReference>
<dbReference type="InterPro" id="IPR025110">
    <property type="entry name" value="AMP-bd_C"/>
</dbReference>
<dbReference type="EC" id="6.2.1.-" evidence="5"/>
<dbReference type="FunFam" id="3.40.50.12780:FF:000003">
    <property type="entry name" value="Long-chain-fatty-acid--CoA ligase FadD"/>
    <property type="match status" value="1"/>
</dbReference>
<evidence type="ECO:0000259" key="3">
    <source>
        <dbReference type="Pfam" id="PF00501"/>
    </source>
</evidence>
<dbReference type="PANTHER" id="PTHR43201">
    <property type="entry name" value="ACYL-COA SYNTHETASE"/>
    <property type="match status" value="1"/>
</dbReference>
<comment type="similarity">
    <text evidence="1">Belongs to the ATP-dependent AMP-binding enzyme family.</text>
</comment>
<evidence type="ECO:0000256" key="2">
    <source>
        <dbReference type="ARBA" id="ARBA00022598"/>
    </source>
</evidence>
<dbReference type="SUPFAM" id="SSF56801">
    <property type="entry name" value="Acetyl-CoA synthetase-like"/>
    <property type="match status" value="1"/>
</dbReference>
<evidence type="ECO:0000259" key="4">
    <source>
        <dbReference type="Pfam" id="PF13193"/>
    </source>
</evidence>
<dbReference type="FunFam" id="3.30.300.30:FF:000008">
    <property type="entry name" value="2,3-dihydroxybenzoate-AMP ligase"/>
    <property type="match status" value="1"/>
</dbReference>
<dbReference type="Pfam" id="PF00501">
    <property type="entry name" value="AMP-binding"/>
    <property type="match status" value="1"/>
</dbReference>
<dbReference type="InterPro" id="IPR020845">
    <property type="entry name" value="AMP-binding_CS"/>
</dbReference>
<dbReference type="Gene3D" id="3.30.300.30">
    <property type="match status" value="1"/>
</dbReference>
<feature type="domain" description="AMP-dependent synthetase/ligase" evidence="3">
    <location>
        <begin position="16"/>
        <end position="405"/>
    </location>
</feature>
<dbReference type="InterPro" id="IPR045851">
    <property type="entry name" value="AMP-bd_C_sf"/>
</dbReference>
<dbReference type="PROSITE" id="PS00455">
    <property type="entry name" value="AMP_BINDING"/>
    <property type="match status" value="1"/>
</dbReference>
<evidence type="ECO:0000256" key="1">
    <source>
        <dbReference type="ARBA" id="ARBA00006432"/>
    </source>
</evidence>
<comment type="caution">
    <text evidence="5">The sequence shown here is derived from an EMBL/GenBank/DDBJ whole genome shotgun (WGS) entry which is preliminary data.</text>
</comment>
<dbReference type="CDD" id="cd05917">
    <property type="entry name" value="FACL_like_2"/>
    <property type="match status" value="1"/>
</dbReference>
<protein>
    <submittedName>
        <fullName evidence="5">Fatty-acyl-CoA synthase</fullName>
        <ecNumber evidence="5">6.2.1.-</ecNumber>
    </submittedName>
</protein>
<reference evidence="5 6" key="1">
    <citation type="submission" date="2020-03" db="EMBL/GenBank/DDBJ databases">
        <title>Genomic Encyclopedia of Type Strains, Phase IV (KMG-IV): sequencing the most valuable type-strain genomes for metagenomic binning, comparative biology and taxonomic classification.</title>
        <authorList>
            <person name="Goeker M."/>
        </authorList>
    </citation>
    <scope>NUCLEOTIDE SEQUENCE [LARGE SCALE GENOMIC DNA]</scope>
    <source>
        <strain evidence="5 6">DSM 24233</strain>
    </source>
</reference>
<evidence type="ECO:0000313" key="5">
    <source>
        <dbReference type="EMBL" id="NJB69026.1"/>
    </source>
</evidence>
<name>A0A846QJI0_9BACT</name>
<evidence type="ECO:0000313" key="6">
    <source>
        <dbReference type="Proteomes" id="UP000580856"/>
    </source>
</evidence>
<proteinExistence type="inferred from homology"/>
<organism evidence="5 6">
    <name type="scientific">Desulfobaculum xiamenense</name>
    <dbReference type="NCBI Taxonomy" id="995050"/>
    <lineage>
        <taxon>Bacteria</taxon>
        <taxon>Pseudomonadati</taxon>
        <taxon>Thermodesulfobacteriota</taxon>
        <taxon>Desulfovibrionia</taxon>
        <taxon>Desulfovibrionales</taxon>
        <taxon>Desulfovibrionaceae</taxon>
        <taxon>Desulfobaculum</taxon>
    </lineage>
</organism>
<dbReference type="PANTHER" id="PTHR43201:SF5">
    <property type="entry name" value="MEDIUM-CHAIN ACYL-COA LIGASE ACSF2, MITOCHONDRIAL"/>
    <property type="match status" value="1"/>
</dbReference>
<keyword evidence="6" id="KW-1185">Reference proteome</keyword>
<dbReference type="Gene3D" id="3.40.50.12780">
    <property type="entry name" value="N-terminal domain of ligase-like"/>
    <property type="match status" value="1"/>
</dbReference>
<dbReference type="EMBL" id="JAATJA010000003">
    <property type="protein sequence ID" value="NJB69026.1"/>
    <property type="molecule type" value="Genomic_DNA"/>
</dbReference>